<accession>A0AAE0LBG2</accession>
<dbReference type="Proteomes" id="UP001190700">
    <property type="component" value="Unassembled WGS sequence"/>
</dbReference>
<feature type="region of interest" description="Disordered" evidence="1">
    <location>
        <begin position="148"/>
        <end position="172"/>
    </location>
</feature>
<feature type="non-terminal residue" evidence="2">
    <location>
        <position position="378"/>
    </location>
</feature>
<dbReference type="AlphaFoldDB" id="A0AAE0LBG2"/>
<comment type="caution">
    <text evidence="2">The sequence shown here is derived from an EMBL/GenBank/DDBJ whole genome shotgun (WGS) entry which is preliminary data.</text>
</comment>
<evidence type="ECO:0000256" key="1">
    <source>
        <dbReference type="SAM" id="MobiDB-lite"/>
    </source>
</evidence>
<proteinExistence type="predicted"/>
<reference evidence="2 3" key="1">
    <citation type="journal article" date="2015" name="Genome Biol. Evol.">
        <title>Comparative Genomics of a Bacterivorous Green Alga Reveals Evolutionary Causalities and Consequences of Phago-Mixotrophic Mode of Nutrition.</title>
        <authorList>
            <person name="Burns J.A."/>
            <person name="Paasch A."/>
            <person name="Narechania A."/>
            <person name="Kim E."/>
        </authorList>
    </citation>
    <scope>NUCLEOTIDE SEQUENCE [LARGE SCALE GENOMIC DNA]</scope>
    <source>
        <strain evidence="2 3">PLY_AMNH</strain>
    </source>
</reference>
<gene>
    <name evidence="2" type="ORF">CYMTET_13049</name>
</gene>
<dbReference type="EMBL" id="LGRX02005152">
    <property type="protein sequence ID" value="KAK3279048.1"/>
    <property type="molecule type" value="Genomic_DNA"/>
</dbReference>
<name>A0AAE0LBG2_9CHLO</name>
<evidence type="ECO:0000313" key="3">
    <source>
        <dbReference type="Proteomes" id="UP001190700"/>
    </source>
</evidence>
<organism evidence="2 3">
    <name type="scientific">Cymbomonas tetramitiformis</name>
    <dbReference type="NCBI Taxonomy" id="36881"/>
    <lineage>
        <taxon>Eukaryota</taxon>
        <taxon>Viridiplantae</taxon>
        <taxon>Chlorophyta</taxon>
        <taxon>Pyramimonadophyceae</taxon>
        <taxon>Pyramimonadales</taxon>
        <taxon>Pyramimonadaceae</taxon>
        <taxon>Cymbomonas</taxon>
    </lineage>
</organism>
<sequence length="378" mass="41298">MRRGDRPPFANSCVHPPPSLHRAVVECTQPYASSANEGARAVFESYLEDASTVDLAYGALLQRADTQRAHSIPGLIPKCLALLKRYLIRYIPSATMLQGINFFCTELHVQADHGGSHDDIALRKTLGYICAILARQSRHATLLPASMPQVTATPGRSSANTPLQGSFPSTPASAAVDRTLRHNTWASVIASPASARASGIATSHHLSHTKSLEIGLAPEAGLLEFSTPRRTLSATTGSGSLQQTISVALPPSPSLVASTERADTGDLLTWRWQQPMDFLPQQPPRGSLLRDPLLATDCGAGGPQDCVTVPAWGDMQSHTGAVHEEQRRQLRRDDPRKGQFRRNYSHRLFQYRPYSQQQPLQLARSDVEVVLDMFCLDE</sequence>
<evidence type="ECO:0000313" key="2">
    <source>
        <dbReference type="EMBL" id="KAK3279048.1"/>
    </source>
</evidence>
<protein>
    <submittedName>
        <fullName evidence="2">Uncharacterized protein</fullName>
    </submittedName>
</protein>
<dbReference type="PANTHER" id="PTHR34958">
    <property type="entry name" value="CONDITIONAL LOSS-OF-GROWTH 1"/>
    <property type="match status" value="1"/>
</dbReference>
<keyword evidence="3" id="KW-1185">Reference proteome</keyword>
<dbReference type="PANTHER" id="PTHR34958:SF1">
    <property type="entry name" value="ARMADILLO-LIKE HELICAL DOMAIN-CONTAINING PROTEIN"/>
    <property type="match status" value="1"/>
</dbReference>